<organism evidence="8 9">
    <name type="scientific">Jatrophihabitans endophyticus</name>
    <dbReference type="NCBI Taxonomy" id="1206085"/>
    <lineage>
        <taxon>Bacteria</taxon>
        <taxon>Bacillati</taxon>
        <taxon>Actinomycetota</taxon>
        <taxon>Actinomycetes</taxon>
        <taxon>Jatrophihabitantales</taxon>
        <taxon>Jatrophihabitantaceae</taxon>
        <taxon>Jatrophihabitans</taxon>
    </lineage>
</organism>
<name>A0A1M5R9J0_9ACTN</name>
<evidence type="ECO:0000256" key="1">
    <source>
        <dbReference type="ARBA" id="ARBA00001282"/>
    </source>
</evidence>
<dbReference type="InterPro" id="IPR001228">
    <property type="entry name" value="IspD"/>
</dbReference>
<comment type="similarity">
    <text evidence="3 7">Belongs to the IspD/TarI cytidylyltransferase family. IspD subfamily.</text>
</comment>
<evidence type="ECO:0000256" key="5">
    <source>
        <dbReference type="ARBA" id="ARBA00022695"/>
    </source>
</evidence>
<evidence type="ECO:0000256" key="4">
    <source>
        <dbReference type="ARBA" id="ARBA00022679"/>
    </source>
</evidence>
<dbReference type="UniPathway" id="UPA00056">
    <property type="reaction ID" value="UER00093"/>
</dbReference>
<dbReference type="SUPFAM" id="SSF53448">
    <property type="entry name" value="Nucleotide-diphospho-sugar transferases"/>
    <property type="match status" value="1"/>
</dbReference>
<gene>
    <name evidence="7" type="primary">ispD</name>
    <name evidence="8" type="ORF">SAMN05443575_3477</name>
</gene>
<dbReference type="RefSeq" id="WP_073391683.1">
    <property type="nucleotide sequence ID" value="NZ_FQVU01000005.1"/>
</dbReference>
<comment type="catalytic activity">
    <reaction evidence="1 7">
        <text>2-C-methyl-D-erythritol 4-phosphate + CTP + H(+) = 4-CDP-2-C-methyl-D-erythritol + diphosphate</text>
        <dbReference type="Rhea" id="RHEA:13429"/>
        <dbReference type="ChEBI" id="CHEBI:15378"/>
        <dbReference type="ChEBI" id="CHEBI:33019"/>
        <dbReference type="ChEBI" id="CHEBI:37563"/>
        <dbReference type="ChEBI" id="CHEBI:57823"/>
        <dbReference type="ChEBI" id="CHEBI:58262"/>
        <dbReference type="EC" id="2.7.7.60"/>
    </reaction>
</comment>
<dbReference type="Pfam" id="PF01128">
    <property type="entry name" value="IspD"/>
    <property type="match status" value="1"/>
</dbReference>
<reference evidence="8 9" key="1">
    <citation type="submission" date="2016-11" db="EMBL/GenBank/DDBJ databases">
        <authorList>
            <person name="Jaros S."/>
            <person name="Januszkiewicz K."/>
            <person name="Wedrychowicz H."/>
        </authorList>
    </citation>
    <scope>NUCLEOTIDE SEQUENCE [LARGE SCALE GENOMIC DNA]</scope>
    <source>
        <strain evidence="8 9">DSM 45627</strain>
    </source>
</reference>
<dbReference type="GO" id="GO:0019288">
    <property type="term" value="P:isopentenyl diphosphate biosynthetic process, methylerythritol 4-phosphate pathway"/>
    <property type="evidence" value="ECO:0007669"/>
    <property type="project" value="UniProtKB-UniRule"/>
</dbReference>
<dbReference type="Gene3D" id="3.90.550.10">
    <property type="entry name" value="Spore Coat Polysaccharide Biosynthesis Protein SpsA, Chain A"/>
    <property type="match status" value="1"/>
</dbReference>
<dbReference type="InterPro" id="IPR034683">
    <property type="entry name" value="IspD/TarI"/>
</dbReference>
<dbReference type="PANTHER" id="PTHR32125">
    <property type="entry name" value="2-C-METHYL-D-ERYTHRITOL 4-PHOSPHATE CYTIDYLYLTRANSFERASE, CHLOROPLASTIC"/>
    <property type="match status" value="1"/>
</dbReference>
<proteinExistence type="inferred from homology"/>
<feature type="site" description="Transition state stabilizer" evidence="7">
    <location>
        <position position="15"/>
    </location>
</feature>
<feature type="site" description="Positions MEP for the nucleophilic attack" evidence="7">
    <location>
        <position position="201"/>
    </location>
</feature>
<evidence type="ECO:0000313" key="9">
    <source>
        <dbReference type="Proteomes" id="UP000186132"/>
    </source>
</evidence>
<dbReference type="PANTHER" id="PTHR32125:SF4">
    <property type="entry name" value="2-C-METHYL-D-ERYTHRITOL 4-PHOSPHATE CYTIDYLYLTRANSFERASE, CHLOROPLASTIC"/>
    <property type="match status" value="1"/>
</dbReference>
<evidence type="ECO:0000256" key="3">
    <source>
        <dbReference type="ARBA" id="ARBA00009789"/>
    </source>
</evidence>
<keyword evidence="5 7" id="KW-0548">Nucleotidyltransferase</keyword>
<dbReference type="OrthoDB" id="9802561at2"/>
<accession>A0A1M5R9J0</accession>
<evidence type="ECO:0000256" key="2">
    <source>
        <dbReference type="ARBA" id="ARBA00004787"/>
    </source>
</evidence>
<feature type="site" description="Transition state stabilizer" evidence="7">
    <location>
        <position position="22"/>
    </location>
</feature>
<dbReference type="AlphaFoldDB" id="A0A1M5R9J0"/>
<evidence type="ECO:0000313" key="8">
    <source>
        <dbReference type="EMBL" id="SHH22686.1"/>
    </source>
</evidence>
<dbReference type="InterPro" id="IPR029044">
    <property type="entry name" value="Nucleotide-diphossugar_trans"/>
</dbReference>
<evidence type="ECO:0000256" key="6">
    <source>
        <dbReference type="ARBA" id="ARBA00023229"/>
    </source>
</evidence>
<dbReference type="EMBL" id="FQVU01000005">
    <property type="protein sequence ID" value="SHH22686.1"/>
    <property type="molecule type" value="Genomic_DNA"/>
</dbReference>
<dbReference type="HAMAP" id="MF_00108">
    <property type="entry name" value="IspD"/>
    <property type="match status" value="1"/>
</dbReference>
<evidence type="ECO:0000256" key="7">
    <source>
        <dbReference type="HAMAP-Rule" id="MF_00108"/>
    </source>
</evidence>
<dbReference type="NCBIfam" id="TIGR00453">
    <property type="entry name" value="ispD"/>
    <property type="match status" value="1"/>
</dbReference>
<dbReference type="FunFam" id="3.90.550.10:FF:000003">
    <property type="entry name" value="2-C-methyl-D-erythritol 4-phosphate cytidylyltransferase"/>
    <property type="match status" value="1"/>
</dbReference>
<dbReference type="EC" id="2.7.7.60" evidence="7"/>
<dbReference type="InterPro" id="IPR018294">
    <property type="entry name" value="ISPD_synthase_CS"/>
</dbReference>
<keyword evidence="6 7" id="KW-0414">Isoprene biosynthesis</keyword>
<feature type="site" description="Positions MEP for the nucleophilic attack" evidence="7">
    <location>
        <position position="147"/>
    </location>
</feature>
<dbReference type="STRING" id="1206085.SAMN05443575_3477"/>
<sequence>MTCAAVLVAAGSGSRLGADVPKAFVPLAGRTLLEHAVARFVSHPDVDRVVVVAPADRVDDAARLAGVPAVAGGDTRQRSVGAGLAAVGDARLVLVHDVARAFVPTAVIAAVVAALRAGAVAAIPVLAVHDTIRRVDAAGELVEVVDRASLVAVQTPQGFRRDVLAAAHEAGRGRSATDDAALVEALGHTVVAVPGAEEAFKITRPWDLAVAEAVAARVHPAAT</sequence>
<keyword evidence="9" id="KW-1185">Reference proteome</keyword>
<comment type="function">
    <text evidence="7">Catalyzes the formation of 4-diphosphocytidyl-2-C-methyl-D-erythritol from CTP and 2-C-methyl-D-erythritol 4-phosphate (MEP).</text>
</comment>
<protein>
    <recommendedName>
        <fullName evidence="7">2-C-methyl-D-erythritol 4-phosphate cytidylyltransferase</fullName>
        <ecNumber evidence="7">2.7.7.60</ecNumber>
    </recommendedName>
    <alternativeName>
        <fullName evidence="7">4-diphosphocytidyl-2C-methyl-D-erythritol synthase</fullName>
    </alternativeName>
    <alternativeName>
        <fullName evidence="7">MEP cytidylyltransferase</fullName>
        <shortName evidence="7">MCT</shortName>
    </alternativeName>
</protein>
<comment type="pathway">
    <text evidence="2 7">Isoprenoid biosynthesis; isopentenyl diphosphate biosynthesis via DXP pathway; isopentenyl diphosphate from 1-deoxy-D-xylulose 5-phosphate: step 2/6.</text>
</comment>
<keyword evidence="4 7" id="KW-0808">Transferase</keyword>
<dbReference type="GO" id="GO:0050518">
    <property type="term" value="F:2-C-methyl-D-erythritol 4-phosphate cytidylyltransferase activity"/>
    <property type="evidence" value="ECO:0007669"/>
    <property type="project" value="UniProtKB-UniRule"/>
</dbReference>
<dbReference type="InterPro" id="IPR050088">
    <property type="entry name" value="IspD/TarI_cytidylyltransf_bact"/>
</dbReference>
<dbReference type="CDD" id="cd02516">
    <property type="entry name" value="CDP-ME_synthetase"/>
    <property type="match status" value="1"/>
</dbReference>
<dbReference type="Proteomes" id="UP000186132">
    <property type="component" value="Unassembled WGS sequence"/>
</dbReference>
<dbReference type="PROSITE" id="PS01295">
    <property type="entry name" value="ISPD"/>
    <property type="match status" value="1"/>
</dbReference>